<evidence type="ECO:0000256" key="2">
    <source>
        <dbReference type="ARBA" id="ARBA00023315"/>
    </source>
</evidence>
<dbReference type="CDD" id="cd04301">
    <property type="entry name" value="NAT_SF"/>
    <property type="match status" value="1"/>
</dbReference>
<accession>A0A6A7Y0S7</accession>
<dbReference type="Proteomes" id="UP000332515">
    <property type="component" value="Unassembled WGS sequence"/>
</dbReference>
<keyword evidence="5" id="KW-1185">Reference proteome</keyword>
<dbReference type="AlphaFoldDB" id="A0A6A7Y0S7"/>
<organism evidence="4 5">
    <name type="scientific">Segnochrobactrum spirostomi</name>
    <dbReference type="NCBI Taxonomy" id="2608987"/>
    <lineage>
        <taxon>Bacteria</taxon>
        <taxon>Pseudomonadati</taxon>
        <taxon>Pseudomonadota</taxon>
        <taxon>Alphaproteobacteria</taxon>
        <taxon>Hyphomicrobiales</taxon>
        <taxon>Segnochrobactraceae</taxon>
        <taxon>Segnochrobactrum</taxon>
    </lineage>
</organism>
<dbReference type="InterPro" id="IPR000182">
    <property type="entry name" value="GNAT_dom"/>
</dbReference>
<dbReference type="Pfam" id="PF00583">
    <property type="entry name" value="Acetyltransf_1"/>
    <property type="match status" value="1"/>
</dbReference>
<evidence type="ECO:0000313" key="5">
    <source>
        <dbReference type="Proteomes" id="UP000332515"/>
    </source>
</evidence>
<name>A0A6A7Y0S7_9HYPH</name>
<dbReference type="PROSITE" id="PS51186">
    <property type="entry name" value="GNAT"/>
    <property type="match status" value="1"/>
</dbReference>
<evidence type="ECO:0000259" key="3">
    <source>
        <dbReference type="PROSITE" id="PS51186"/>
    </source>
</evidence>
<evidence type="ECO:0000256" key="1">
    <source>
        <dbReference type="ARBA" id="ARBA00022679"/>
    </source>
</evidence>
<dbReference type="InterPro" id="IPR016181">
    <property type="entry name" value="Acyl_CoA_acyltransferase"/>
</dbReference>
<evidence type="ECO:0000313" key="4">
    <source>
        <dbReference type="EMBL" id="MQT12493.1"/>
    </source>
</evidence>
<reference evidence="4 5" key="1">
    <citation type="submission" date="2019-09" db="EMBL/GenBank/DDBJ databases">
        <title>Segnochrobactrum spirostomi gen. nov., sp. nov., isolated from the ciliate Spirostomum cf. yagiui and description of a novel family, Segnochrobactraceae fam. nov. within the order Rhizobiales of the class Alphaproteobacteria.</title>
        <authorList>
            <person name="Akter S."/>
            <person name="Shazib S.U.A."/>
            <person name="Shin M.K."/>
        </authorList>
    </citation>
    <scope>NUCLEOTIDE SEQUENCE [LARGE SCALE GENOMIC DNA]</scope>
    <source>
        <strain evidence="4 5">Sp-1</strain>
    </source>
</reference>
<dbReference type="EMBL" id="VWNA01000001">
    <property type="protein sequence ID" value="MQT12493.1"/>
    <property type="molecule type" value="Genomic_DNA"/>
</dbReference>
<dbReference type="Gene3D" id="3.40.630.30">
    <property type="match status" value="1"/>
</dbReference>
<dbReference type="PANTHER" id="PTHR43877">
    <property type="entry name" value="AMINOALKYLPHOSPHONATE N-ACETYLTRANSFERASE-RELATED-RELATED"/>
    <property type="match status" value="1"/>
</dbReference>
<dbReference type="GO" id="GO:0016747">
    <property type="term" value="F:acyltransferase activity, transferring groups other than amino-acyl groups"/>
    <property type="evidence" value="ECO:0007669"/>
    <property type="project" value="InterPro"/>
</dbReference>
<gene>
    <name evidence="4" type="ORF">F0357_07405</name>
</gene>
<comment type="caution">
    <text evidence="4">The sequence shown here is derived from an EMBL/GenBank/DDBJ whole genome shotgun (WGS) entry which is preliminary data.</text>
</comment>
<feature type="domain" description="N-acetyltransferase" evidence="3">
    <location>
        <begin position="6"/>
        <end position="170"/>
    </location>
</feature>
<sequence length="172" mass="19133">MKTGAIGIRRAVRSDARAIAEVHDAAWRQAYRGILPGTELERMIARRGPVWWDKAIRQRVSILVLEHGDAAGGYVTFGQSRARALPFRGEIYELYLKPEYQGLGFGRLLFDAAKEDLATQGRRSIMVWALADNDTACRFYERLGGLKVGRSVDRIGGASLDKVAFGWPAPRA</sequence>
<keyword evidence="2" id="KW-0012">Acyltransferase</keyword>
<dbReference type="SUPFAM" id="SSF55729">
    <property type="entry name" value="Acyl-CoA N-acyltransferases (Nat)"/>
    <property type="match status" value="1"/>
</dbReference>
<proteinExistence type="predicted"/>
<keyword evidence="1 4" id="KW-0808">Transferase</keyword>
<protein>
    <submittedName>
        <fullName evidence="4">GNAT family N-acetyltransferase</fullName>
    </submittedName>
</protein>
<dbReference type="InterPro" id="IPR050832">
    <property type="entry name" value="Bact_Acetyltransf"/>
</dbReference>
<dbReference type="RefSeq" id="WP_153479752.1">
    <property type="nucleotide sequence ID" value="NZ_VWNA01000001.1"/>
</dbReference>